<evidence type="ECO:0000313" key="2">
    <source>
        <dbReference type="Proteomes" id="UP000018874"/>
    </source>
</evidence>
<accession>W2CQN4</accession>
<dbReference type="Proteomes" id="UP000018874">
    <property type="component" value="Unassembled WGS sequence"/>
</dbReference>
<keyword evidence="2" id="KW-1185">Reference proteome</keyword>
<proteinExistence type="predicted"/>
<protein>
    <submittedName>
        <fullName evidence="1">Uncharacterized protein</fullName>
    </submittedName>
</protein>
<evidence type="ECO:0000313" key="1">
    <source>
        <dbReference type="EMBL" id="ETK09348.1"/>
    </source>
</evidence>
<reference evidence="1 2" key="1">
    <citation type="submission" date="2013-11" db="EMBL/GenBank/DDBJ databases">
        <title>Single cell genomics of uncultured Tannerella BU063 (oral taxon 286).</title>
        <authorList>
            <person name="Beall C.J."/>
            <person name="Campbell A.G."/>
            <person name="Griffen A.L."/>
            <person name="Podar M."/>
            <person name="Leys E.J."/>
        </authorList>
    </citation>
    <scope>NUCLEOTIDE SEQUENCE [LARGE SCALE GENOMIC DNA]</scope>
    <source>
        <strain evidence="1">Cell 6/7/9</strain>
    </source>
</reference>
<name>W2CQN4_9BACT</name>
<gene>
    <name evidence="1" type="ORF">T231_09920</name>
</gene>
<comment type="caution">
    <text evidence="1">The sequence shown here is derived from an EMBL/GenBank/DDBJ whole genome shotgun (WGS) entry which is preliminary data.</text>
</comment>
<sequence length="61" mass="6723">MIEEKKQKKIKASGTPANLAGYMIRVIVYQVIFAGGRSRLSSLDGRKEGPCRGREVWPGTS</sequence>
<organism evidence="1 2">
    <name type="scientific">Tannerella sp. oral taxon BU063 isolate Cell 6/7/9</name>
    <dbReference type="NCBI Taxonomy" id="1411021"/>
    <lineage>
        <taxon>Bacteria</taxon>
        <taxon>Pseudomonadati</taxon>
        <taxon>Bacteroidota</taxon>
        <taxon>Bacteroidia</taxon>
        <taxon>Bacteroidales</taxon>
        <taxon>Tannerellaceae</taxon>
        <taxon>Tannerella</taxon>
    </lineage>
</organism>
<dbReference type="EMBL" id="AYYD01001092">
    <property type="protein sequence ID" value="ETK09348.1"/>
    <property type="molecule type" value="Genomic_DNA"/>
</dbReference>
<dbReference type="AlphaFoldDB" id="W2CQN4"/>